<dbReference type="PANTHER" id="PTHR46156">
    <property type="entry name" value="CCCH ZINGC FINGER"/>
    <property type="match status" value="1"/>
</dbReference>
<name>A0A9P9YPH4_9MUSC</name>
<dbReference type="Gene3D" id="4.10.1000.10">
    <property type="entry name" value="Zinc finger, CCCH-type"/>
    <property type="match status" value="1"/>
</dbReference>
<protein>
    <recommendedName>
        <fullName evidence="3">C3H1-type domain-containing protein</fullName>
    </recommendedName>
</protein>
<feature type="domain" description="C3H1-type" evidence="3">
    <location>
        <begin position="463"/>
        <end position="489"/>
    </location>
</feature>
<sequence>MLPHISADEGQPSMTRKVYINPNFQLQGQTAHQLPFQVPFQAPFHAPPQSQPAIHINPHFLQRQRAMYEQFQRDQQELLLQQVSASYYQPDYPLHPNSVEATPPPPPAKIINKASTCLVRKAPVRSVAPPPAKIINKASTCLVRKAPVRSVAPPPVQPSSSLVQPPLVSISKRKIVRQGAANAASAVNASHPPPPVPTAKRTRYKLVRSISLTCTPLVKKRRPLREFVAQYALRRTNEAEPKKKLSSKPQVLKLGVNKSLSMVSIHGVMYRKISKNKITKVDASSARITKSETPRTLKRSVSGRTLFVSGNKFILDPSGCRLTRVPPSATAAAAASQMIVNRSILRRIDIGGLTYVASPKTQNVFIRTSNHVSRAHLITARQRSLTLLNKSLVKTNVPCAIFQKLGKCAAHSRGKCRKLHDKRQVAICVRVPNAVTFLKSSICSFLRGECTKANCLLSHNITLEKMPVCRYYLQGVCVREDCPYLHKKLSRKAEICIDFVRGYCPLAAECNKRHEFACPELERKGKCELSKCVFCKKPPSKRLVKSRPKAGVKPLGIPKITKAPAKEEDLPTTSRYFRCEGEKVEATIPNNVAEKEEPEVKKEDPAEAEAISGFRRRPKLGTLPAFIPLGGEKEL</sequence>
<dbReference type="GO" id="GO:0008270">
    <property type="term" value="F:zinc ion binding"/>
    <property type="evidence" value="ECO:0007669"/>
    <property type="project" value="UniProtKB-KW"/>
</dbReference>
<reference evidence="4" key="1">
    <citation type="journal article" date="2023" name="Genome Biol. Evol.">
        <title>Long-read-based Genome Assembly of Drosophila gunungcola Reveals Fewer Chemosensory Genes in Flower-breeding Species.</title>
        <authorList>
            <person name="Negi A."/>
            <person name="Liao B.Y."/>
            <person name="Yeh S.D."/>
        </authorList>
    </citation>
    <scope>NUCLEOTIDE SEQUENCE</scope>
    <source>
        <strain evidence="4">Sukarami</strain>
    </source>
</reference>
<evidence type="ECO:0000313" key="4">
    <source>
        <dbReference type="EMBL" id="KAI8040498.1"/>
    </source>
</evidence>
<dbReference type="InterPro" id="IPR000571">
    <property type="entry name" value="Znf_CCCH"/>
</dbReference>
<accession>A0A9P9YPH4</accession>
<keyword evidence="5" id="KW-1185">Reference proteome</keyword>
<organism evidence="4 5">
    <name type="scientific">Drosophila gunungcola</name>
    <name type="common">fruit fly</name>
    <dbReference type="NCBI Taxonomy" id="103775"/>
    <lineage>
        <taxon>Eukaryota</taxon>
        <taxon>Metazoa</taxon>
        <taxon>Ecdysozoa</taxon>
        <taxon>Arthropoda</taxon>
        <taxon>Hexapoda</taxon>
        <taxon>Insecta</taxon>
        <taxon>Pterygota</taxon>
        <taxon>Neoptera</taxon>
        <taxon>Endopterygota</taxon>
        <taxon>Diptera</taxon>
        <taxon>Brachycera</taxon>
        <taxon>Muscomorpha</taxon>
        <taxon>Ephydroidea</taxon>
        <taxon>Drosophilidae</taxon>
        <taxon>Drosophila</taxon>
        <taxon>Sophophora</taxon>
    </lineage>
</organism>
<evidence type="ECO:0000256" key="1">
    <source>
        <dbReference type="PROSITE-ProRule" id="PRU00723"/>
    </source>
</evidence>
<dbReference type="EMBL" id="JAMKOV010000004">
    <property type="protein sequence ID" value="KAI8040498.1"/>
    <property type="molecule type" value="Genomic_DNA"/>
</dbReference>
<feature type="region of interest" description="Disordered" evidence="2">
    <location>
        <begin position="594"/>
        <end position="613"/>
    </location>
</feature>
<dbReference type="SMART" id="SM00356">
    <property type="entry name" value="ZnF_C3H1"/>
    <property type="match status" value="4"/>
</dbReference>
<evidence type="ECO:0000256" key="2">
    <source>
        <dbReference type="SAM" id="MobiDB-lite"/>
    </source>
</evidence>
<evidence type="ECO:0000313" key="5">
    <source>
        <dbReference type="Proteomes" id="UP001059596"/>
    </source>
</evidence>
<keyword evidence="1" id="KW-0863">Zinc-finger</keyword>
<dbReference type="PANTHER" id="PTHR46156:SF1">
    <property type="entry name" value="ZINC FINGER CCCH DOMAIN-CONTAINING PROTEIN 3"/>
    <property type="match status" value="1"/>
</dbReference>
<dbReference type="GO" id="GO:0005634">
    <property type="term" value="C:nucleus"/>
    <property type="evidence" value="ECO:0007669"/>
    <property type="project" value="TreeGrafter"/>
</dbReference>
<proteinExistence type="predicted"/>
<dbReference type="Proteomes" id="UP001059596">
    <property type="component" value="Unassembled WGS sequence"/>
</dbReference>
<gene>
    <name evidence="4" type="ORF">M5D96_006441</name>
</gene>
<keyword evidence="1" id="KW-0862">Zinc</keyword>
<dbReference type="AlphaFoldDB" id="A0A9P9YPH4"/>
<comment type="caution">
    <text evidence="4">The sequence shown here is derived from an EMBL/GenBank/DDBJ whole genome shotgun (WGS) entry which is preliminary data.</text>
</comment>
<feature type="domain" description="C3H1-type" evidence="3">
    <location>
        <begin position="490"/>
        <end position="517"/>
    </location>
</feature>
<feature type="zinc finger region" description="C3H1-type" evidence="1">
    <location>
        <begin position="490"/>
        <end position="517"/>
    </location>
</feature>
<dbReference type="PROSITE" id="PS50103">
    <property type="entry name" value="ZF_C3H1"/>
    <property type="match status" value="2"/>
</dbReference>
<feature type="compositionally biased region" description="Basic and acidic residues" evidence="2">
    <location>
        <begin position="594"/>
        <end position="605"/>
    </location>
</feature>
<keyword evidence="1" id="KW-0479">Metal-binding</keyword>
<evidence type="ECO:0000259" key="3">
    <source>
        <dbReference type="PROSITE" id="PS50103"/>
    </source>
</evidence>
<feature type="zinc finger region" description="C3H1-type" evidence="1">
    <location>
        <begin position="463"/>
        <end position="489"/>
    </location>
</feature>